<sequence length="132" mass="15007">MKQVSSLNSLRRPKQLCCHMPGTVPGIWHSRDMYTRPGTVPGQALNGLNIEKDTNDIMQTMNELRAQFQKARECIDHLPGTQHSQEEQLRLKSILHQQLMIKTKLLMTYKSGHHFELESKNNGDVASGSNLI</sequence>
<dbReference type="GO" id="GO:0003712">
    <property type="term" value="F:transcription coregulator activity"/>
    <property type="evidence" value="ECO:0007669"/>
    <property type="project" value="InterPro"/>
</dbReference>
<comment type="subunit">
    <text evidence="8">Component of the Mediator complex.</text>
</comment>
<evidence type="ECO:0000313" key="10">
    <source>
        <dbReference type="Proteomes" id="UP000762676"/>
    </source>
</evidence>
<dbReference type="GO" id="GO:0016592">
    <property type="term" value="C:mediator complex"/>
    <property type="evidence" value="ECO:0007669"/>
    <property type="project" value="InterPro"/>
</dbReference>
<dbReference type="Proteomes" id="UP000762676">
    <property type="component" value="Unassembled WGS sequence"/>
</dbReference>
<evidence type="ECO:0000256" key="2">
    <source>
        <dbReference type="ARBA" id="ARBA00008089"/>
    </source>
</evidence>
<evidence type="ECO:0000256" key="5">
    <source>
        <dbReference type="ARBA" id="ARBA00023163"/>
    </source>
</evidence>
<dbReference type="PANTHER" id="PTHR20844">
    <property type="entry name" value="MEDIATOR OF RNA POLYMERASE II TRANSCRIPTION, SUBUNIT 9"/>
    <property type="match status" value="1"/>
</dbReference>
<keyword evidence="3 8" id="KW-0805">Transcription regulation</keyword>
<keyword evidence="5 8" id="KW-0804">Transcription</keyword>
<dbReference type="GO" id="GO:0006357">
    <property type="term" value="P:regulation of transcription by RNA polymerase II"/>
    <property type="evidence" value="ECO:0007669"/>
    <property type="project" value="InterPro"/>
</dbReference>
<keyword evidence="10" id="KW-1185">Reference proteome</keyword>
<comment type="similarity">
    <text evidence="2 8">Belongs to the Mediator complex subunit 9 family.</text>
</comment>
<evidence type="ECO:0000256" key="6">
    <source>
        <dbReference type="ARBA" id="ARBA00023242"/>
    </source>
</evidence>
<dbReference type="InterPro" id="IPR039242">
    <property type="entry name" value="MED9_metazoa"/>
</dbReference>
<accession>A0AAV4JZD6</accession>
<evidence type="ECO:0000256" key="8">
    <source>
        <dbReference type="RuleBase" id="RU364145"/>
    </source>
</evidence>
<evidence type="ECO:0000313" key="9">
    <source>
        <dbReference type="EMBL" id="GFS25941.1"/>
    </source>
</evidence>
<keyword evidence="6 8" id="KW-0539">Nucleus</keyword>
<comment type="function">
    <text evidence="7 8">Component of the Mediator complex, a coactivator involved in the regulated transcription of nearly all RNA polymerase II-dependent genes. Mediator functions as a bridge to convey information from gene-specific regulatory proteins to the basal RNA polymerase II transcription machinery. Mediator is recruited to promoters by direct interactions with regulatory proteins and serves as a scaffold for the assembly of a functional preinitiation complex with RNA polymerase II and the general transcription factors.</text>
</comment>
<comment type="caution">
    <text evidence="9">The sequence shown here is derived from an EMBL/GenBank/DDBJ whole genome shotgun (WGS) entry which is preliminary data.</text>
</comment>
<keyword evidence="4 8" id="KW-0010">Activator</keyword>
<organism evidence="9 10">
    <name type="scientific">Elysia marginata</name>
    <dbReference type="NCBI Taxonomy" id="1093978"/>
    <lineage>
        <taxon>Eukaryota</taxon>
        <taxon>Metazoa</taxon>
        <taxon>Spiralia</taxon>
        <taxon>Lophotrochozoa</taxon>
        <taxon>Mollusca</taxon>
        <taxon>Gastropoda</taxon>
        <taxon>Heterobranchia</taxon>
        <taxon>Euthyneura</taxon>
        <taxon>Panpulmonata</taxon>
        <taxon>Sacoglossa</taxon>
        <taxon>Placobranchoidea</taxon>
        <taxon>Plakobranchidae</taxon>
        <taxon>Elysia</taxon>
    </lineage>
</organism>
<dbReference type="AlphaFoldDB" id="A0AAV4JZD6"/>
<proteinExistence type="inferred from homology"/>
<dbReference type="PANTHER" id="PTHR20844:SF0">
    <property type="entry name" value="MEDIATOR OF RNA POLYMERASE II TRANSCRIPTION SUBUNIT 9"/>
    <property type="match status" value="1"/>
</dbReference>
<evidence type="ECO:0000256" key="4">
    <source>
        <dbReference type="ARBA" id="ARBA00023159"/>
    </source>
</evidence>
<dbReference type="InterPro" id="IPR011425">
    <property type="entry name" value="Med9"/>
</dbReference>
<gene>
    <name evidence="8" type="primary">MED9</name>
    <name evidence="9" type="ORF">ElyMa_007038900</name>
</gene>
<evidence type="ECO:0000256" key="1">
    <source>
        <dbReference type="ARBA" id="ARBA00004123"/>
    </source>
</evidence>
<comment type="subcellular location">
    <subcellularLocation>
        <location evidence="1 8">Nucleus</location>
    </subcellularLocation>
</comment>
<reference evidence="9 10" key="1">
    <citation type="journal article" date="2021" name="Elife">
        <title>Chloroplast acquisition without the gene transfer in kleptoplastic sea slugs, Plakobranchus ocellatus.</title>
        <authorList>
            <person name="Maeda T."/>
            <person name="Takahashi S."/>
            <person name="Yoshida T."/>
            <person name="Shimamura S."/>
            <person name="Takaki Y."/>
            <person name="Nagai Y."/>
            <person name="Toyoda A."/>
            <person name="Suzuki Y."/>
            <person name="Arimoto A."/>
            <person name="Ishii H."/>
            <person name="Satoh N."/>
            <person name="Nishiyama T."/>
            <person name="Hasebe M."/>
            <person name="Maruyama T."/>
            <person name="Minagawa J."/>
            <person name="Obokata J."/>
            <person name="Shigenobu S."/>
        </authorList>
    </citation>
    <scope>NUCLEOTIDE SEQUENCE [LARGE SCALE GENOMIC DNA]</scope>
</reference>
<evidence type="ECO:0000256" key="3">
    <source>
        <dbReference type="ARBA" id="ARBA00023015"/>
    </source>
</evidence>
<protein>
    <recommendedName>
        <fullName evidence="8">Mediator of RNA polymerase II transcription subunit 9</fullName>
    </recommendedName>
    <alternativeName>
        <fullName evidence="8">Mediator complex subunit 9</fullName>
    </alternativeName>
</protein>
<dbReference type="Pfam" id="PF07544">
    <property type="entry name" value="Med9"/>
    <property type="match status" value="1"/>
</dbReference>
<evidence type="ECO:0000256" key="7">
    <source>
        <dbReference type="ARBA" id="ARBA00025687"/>
    </source>
</evidence>
<name>A0AAV4JZD6_9GAST</name>
<dbReference type="EMBL" id="BMAT01014071">
    <property type="protein sequence ID" value="GFS25941.1"/>
    <property type="molecule type" value="Genomic_DNA"/>
</dbReference>